<dbReference type="GO" id="GO:0005634">
    <property type="term" value="C:nucleus"/>
    <property type="evidence" value="ECO:0007669"/>
    <property type="project" value="TreeGrafter"/>
</dbReference>
<sequence length="198" mass="22447">NMSARIRLVTLDAYNTLFKPKGSLSAQYAQEAVKHGIHVTKAAVSQNFGESYKSQLERAPFYGLQLGMSTRQWWEELVYATFLGAGASKKDLDPVFNDLFNSLYTRFMTAEGYTTFPDVRRTLIQLRKRGFQMGVISNSDERVLSVMKSLELNDYFDFVLPSCMAGYEKPEVQIFEKACDITGVRPDEALHVGDDIEK</sequence>
<accession>A0A8H7RU27</accession>
<dbReference type="OrthoDB" id="444127at2759"/>
<dbReference type="Gene3D" id="3.40.50.1000">
    <property type="entry name" value="HAD superfamily/HAD-like"/>
    <property type="match status" value="1"/>
</dbReference>
<dbReference type="InterPro" id="IPR036412">
    <property type="entry name" value="HAD-like_sf"/>
</dbReference>
<dbReference type="PRINTS" id="PR00413">
    <property type="entry name" value="HADHALOGNASE"/>
</dbReference>
<dbReference type="NCBIfam" id="TIGR01509">
    <property type="entry name" value="HAD-SF-IA-v3"/>
    <property type="match status" value="1"/>
</dbReference>
<keyword evidence="2" id="KW-1185">Reference proteome</keyword>
<dbReference type="PANTHER" id="PTHR46191:SF2">
    <property type="entry name" value="HALOACID DEHALOGENASE-LIKE HYDROLASE DOMAIN-CONTAINING PROTEIN 3"/>
    <property type="match status" value="1"/>
</dbReference>
<feature type="non-terminal residue" evidence="1">
    <location>
        <position position="1"/>
    </location>
</feature>
<dbReference type="InterPro" id="IPR044924">
    <property type="entry name" value="HAD-SF_hydro_IA_REG-2-like_cap"/>
</dbReference>
<evidence type="ECO:0000313" key="2">
    <source>
        <dbReference type="Proteomes" id="UP000646827"/>
    </source>
</evidence>
<name>A0A8H7RU27_9FUNG</name>
<dbReference type="Gene3D" id="1.10.150.720">
    <property type="entry name" value="Haloacid dehalogenase-like hydrolase"/>
    <property type="match status" value="1"/>
</dbReference>
<organism evidence="1 2">
    <name type="scientific">Circinella minor</name>
    <dbReference type="NCBI Taxonomy" id="1195481"/>
    <lineage>
        <taxon>Eukaryota</taxon>
        <taxon>Fungi</taxon>
        <taxon>Fungi incertae sedis</taxon>
        <taxon>Mucoromycota</taxon>
        <taxon>Mucoromycotina</taxon>
        <taxon>Mucoromycetes</taxon>
        <taxon>Mucorales</taxon>
        <taxon>Lichtheimiaceae</taxon>
        <taxon>Circinella</taxon>
    </lineage>
</organism>
<protein>
    <recommendedName>
        <fullName evidence="3">Haloacid dehalogenase-like hydrolase domain-containing protein 3</fullName>
    </recommendedName>
</protein>
<dbReference type="GO" id="GO:0016791">
    <property type="term" value="F:phosphatase activity"/>
    <property type="evidence" value="ECO:0007669"/>
    <property type="project" value="UniProtKB-ARBA"/>
</dbReference>
<dbReference type="PANTHER" id="PTHR46191">
    <property type="match status" value="1"/>
</dbReference>
<dbReference type="InterPro" id="IPR006439">
    <property type="entry name" value="HAD-SF_hydro_IA"/>
</dbReference>
<evidence type="ECO:0000313" key="1">
    <source>
        <dbReference type="EMBL" id="KAG2217814.1"/>
    </source>
</evidence>
<proteinExistence type="predicted"/>
<dbReference type="NCBIfam" id="TIGR02252">
    <property type="entry name" value="DREG-2"/>
    <property type="match status" value="1"/>
</dbReference>
<dbReference type="EMBL" id="JAEPRB010000270">
    <property type="protein sequence ID" value="KAG2217814.1"/>
    <property type="molecule type" value="Genomic_DNA"/>
</dbReference>
<dbReference type="InterPro" id="IPR023214">
    <property type="entry name" value="HAD_sf"/>
</dbReference>
<dbReference type="Pfam" id="PF00702">
    <property type="entry name" value="Hydrolase"/>
    <property type="match status" value="1"/>
</dbReference>
<dbReference type="InterPro" id="IPR011949">
    <property type="entry name" value="HAD-SF_hydro_IA_REG-2-like"/>
</dbReference>
<evidence type="ECO:0008006" key="3">
    <source>
        <dbReference type="Google" id="ProtNLM"/>
    </source>
</evidence>
<dbReference type="SFLD" id="SFLDS00003">
    <property type="entry name" value="Haloacid_Dehalogenase"/>
    <property type="match status" value="1"/>
</dbReference>
<dbReference type="NCBIfam" id="TIGR01549">
    <property type="entry name" value="HAD-SF-IA-v1"/>
    <property type="match status" value="1"/>
</dbReference>
<comment type="caution">
    <text evidence="1">The sequence shown here is derived from an EMBL/GenBank/DDBJ whole genome shotgun (WGS) entry which is preliminary data.</text>
</comment>
<dbReference type="InterPro" id="IPR051828">
    <property type="entry name" value="HAD-like_hydrolase_domain"/>
</dbReference>
<dbReference type="SFLD" id="SFLDG01129">
    <property type="entry name" value="C1.5:_HAD__Beta-PGM__Phosphata"/>
    <property type="match status" value="1"/>
</dbReference>
<dbReference type="AlphaFoldDB" id="A0A8H7RU27"/>
<dbReference type="Proteomes" id="UP000646827">
    <property type="component" value="Unassembled WGS sequence"/>
</dbReference>
<dbReference type="SUPFAM" id="SSF56784">
    <property type="entry name" value="HAD-like"/>
    <property type="match status" value="1"/>
</dbReference>
<gene>
    <name evidence="1" type="ORF">INT45_005415</name>
</gene>
<reference evidence="1 2" key="1">
    <citation type="submission" date="2020-12" db="EMBL/GenBank/DDBJ databases">
        <title>Metabolic potential, ecology and presence of endohyphal bacteria is reflected in genomic diversity of Mucoromycotina.</title>
        <authorList>
            <person name="Muszewska A."/>
            <person name="Okrasinska A."/>
            <person name="Steczkiewicz K."/>
            <person name="Drgas O."/>
            <person name="Orlowska M."/>
            <person name="Perlinska-Lenart U."/>
            <person name="Aleksandrzak-Piekarczyk T."/>
            <person name="Szatraj K."/>
            <person name="Zielenkiewicz U."/>
            <person name="Pilsyk S."/>
            <person name="Malc E."/>
            <person name="Mieczkowski P."/>
            <person name="Kruszewska J.S."/>
            <person name="Biernat P."/>
            <person name="Pawlowska J."/>
        </authorList>
    </citation>
    <scope>NUCLEOTIDE SEQUENCE [LARGE SCALE GENOMIC DNA]</scope>
    <source>
        <strain evidence="1 2">CBS 142.35</strain>
    </source>
</reference>